<dbReference type="PRINTS" id="PR00410">
    <property type="entry name" value="PHEHYDRXLASE"/>
</dbReference>
<keyword evidence="4" id="KW-1185">Reference proteome</keyword>
<organism evidence="3 4">
    <name type="scientific">Methylopila henanensis</name>
    <dbReference type="NCBI Taxonomy" id="873516"/>
    <lineage>
        <taxon>Bacteria</taxon>
        <taxon>Pseudomonadati</taxon>
        <taxon>Pseudomonadota</taxon>
        <taxon>Alphaproteobacteria</taxon>
        <taxon>Hyphomicrobiales</taxon>
        <taxon>Methylopilaceae</taxon>
        <taxon>Methylopila</taxon>
    </lineage>
</organism>
<proteinExistence type="predicted"/>
<evidence type="ECO:0000259" key="2">
    <source>
        <dbReference type="PROSITE" id="PS51384"/>
    </source>
</evidence>
<accession>A0ABW4K8R9</accession>
<dbReference type="Proteomes" id="UP001597308">
    <property type="component" value="Unassembled WGS sequence"/>
</dbReference>
<comment type="caution">
    <text evidence="3">The sequence shown here is derived from an EMBL/GenBank/DDBJ whole genome shotgun (WGS) entry which is preliminary data.</text>
</comment>
<dbReference type="InterPro" id="IPR017938">
    <property type="entry name" value="Riboflavin_synthase-like_b-brl"/>
</dbReference>
<dbReference type="EMBL" id="JBHUER010000005">
    <property type="protein sequence ID" value="MFD1703061.1"/>
    <property type="molecule type" value="Genomic_DNA"/>
</dbReference>
<sequence>MSAGPARVSSWREARIVAIERLTPRVSAFSLQPEGPIPFRPGQHLDVRLTAPDGYQARRSYSIASAPERPELLELAIERLDDGEVSPFFHDVAEVGDAIEIRGPICGHFVWTVADGGPLLLIGAGSGVAPLMAMVRHRAAAGSDVPAALLLAARTRAEAPYRAELERLADETSLALTFALSREPEPGPREVGRRVDVGVVAAALGRLPAPPSHVFVCGSNAFVNVATDALAAAGVAASVIRTERYGG</sequence>
<dbReference type="InterPro" id="IPR017927">
    <property type="entry name" value="FAD-bd_FR_type"/>
</dbReference>
<dbReference type="Pfam" id="PF00970">
    <property type="entry name" value="FAD_binding_6"/>
    <property type="match status" value="1"/>
</dbReference>
<dbReference type="SUPFAM" id="SSF63380">
    <property type="entry name" value="Riboflavin synthase domain-like"/>
    <property type="match status" value="1"/>
</dbReference>
<name>A0ABW4K8R9_9HYPH</name>
<dbReference type="PROSITE" id="PS51384">
    <property type="entry name" value="FAD_FR"/>
    <property type="match status" value="1"/>
</dbReference>
<dbReference type="Pfam" id="PF00175">
    <property type="entry name" value="NAD_binding_1"/>
    <property type="match status" value="1"/>
</dbReference>
<dbReference type="Gene3D" id="3.40.50.80">
    <property type="entry name" value="Nucleotide-binding domain of ferredoxin-NADP reductase (FNR) module"/>
    <property type="match status" value="1"/>
</dbReference>
<comment type="cofactor">
    <cofactor evidence="1">
        <name>[2Fe-2S] cluster</name>
        <dbReference type="ChEBI" id="CHEBI:190135"/>
    </cofactor>
</comment>
<dbReference type="Gene3D" id="2.40.30.10">
    <property type="entry name" value="Translation factors"/>
    <property type="match status" value="1"/>
</dbReference>
<dbReference type="InterPro" id="IPR001709">
    <property type="entry name" value="Flavoprot_Pyr_Nucl_cyt_Rdtase"/>
</dbReference>
<dbReference type="PANTHER" id="PTHR47354">
    <property type="entry name" value="NADH OXIDOREDUCTASE HCR"/>
    <property type="match status" value="1"/>
</dbReference>
<dbReference type="InterPro" id="IPR001433">
    <property type="entry name" value="OxRdtase_FAD/NAD-bd"/>
</dbReference>
<dbReference type="PANTHER" id="PTHR47354:SF5">
    <property type="entry name" value="PROTEIN RFBI"/>
    <property type="match status" value="1"/>
</dbReference>
<feature type="domain" description="FAD-binding FR-type" evidence="2">
    <location>
        <begin position="9"/>
        <end position="111"/>
    </location>
</feature>
<gene>
    <name evidence="3" type="ORF">ACFSCV_08590</name>
</gene>
<dbReference type="RefSeq" id="WP_378798927.1">
    <property type="nucleotide sequence ID" value="NZ_JBHUER010000005.1"/>
</dbReference>
<dbReference type="SUPFAM" id="SSF52343">
    <property type="entry name" value="Ferredoxin reductase-like, C-terminal NADP-linked domain"/>
    <property type="match status" value="1"/>
</dbReference>
<dbReference type="InterPro" id="IPR050415">
    <property type="entry name" value="MRET"/>
</dbReference>
<reference evidence="4" key="1">
    <citation type="journal article" date="2019" name="Int. J. Syst. Evol. Microbiol.">
        <title>The Global Catalogue of Microorganisms (GCM) 10K type strain sequencing project: providing services to taxonomists for standard genome sequencing and annotation.</title>
        <authorList>
            <consortium name="The Broad Institute Genomics Platform"/>
            <consortium name="The Broad Institute Genome Sequencing Center for Infectious Disease"/>
            <person name="Wu L."/>
            <person name="Ma J."/>
        </authorList>
    </citation>
    <scope>NUCLEOTIDE SEQUENCE [LARGE SCALE GENOMIC DNA]</scope>
    <source>
        <strain evidence="4">KCTC 23707</strain>
    </source>
</reference>
<evidence type="ECO:0000313" key="3">
    <source>
        <dbReference type="EMBL" id="MFD1703061.1"/>
    </source>
</evidence>
<dbReference type="PRINTS" id="PR00371">
    <property type="entry name" value="FPNCR"/>
</dbReference>
<protein>
    <submittedName>
        <fullName evidence="3">FAD-binding oxidoreductase</fullName>
    </submittedName>
</protein>
<dbReference type="InterPro" id="IPR008333">
    <property type="entry name" value="Cbr1-like_FAD-bd_dom"/>
</dbReference>
<dbReference type="InterPro" id="IPR039261">
    <property type="entry name" value="FNR_nucleotide-bd"/>
</dbReference>
<evidence type="ECO:0000313" key="4">
    <source>
        <dbReference type="Proteomes" id="UP001597308"/>
    </source>
</evidence>
<evidence type="ECO:0000256" key="1">
    <source>
        <dbReference type="ARBA" id="ARBA00034078"/>
    </source>
</evidence>